<evidence type="ECO:0000313" key="2">
    <source>
        <dbReference type="WBParaSite" id="ES5_v2.g804.t1"/>
    </source>
</evidence>
<organism evidence="1 2">
    <name type="scientific">Panagrolaimus sp. ES5</name>
    <dbReference type="NCBI Taxonomy" id="591445"/>
    <lineage>
        <taxon>Eukaryota</taxon>
        <taxon>Metazoa</taxon>
        <taxon>Ecdysozoa</taxon>
        <taxon>Nematoda</taxon>
        <taxon>Chromadorea</taxon>
        <taxon>Rhabditida</taxon>
        <taxon>Tylenchina</taxon>
        <taxon>Panagrolaimomorpha</taxon>
        <taxon>Panagrolaimoidea</taxon>
        <taxon>Panagrolaimidae</taxon>
        <taxon>Panagrolaimus</taxon>
    </lineage>
</organism>
<dbReference type="Proteomes" id="UP000887579">
    <property type="component" value="Unplaced"/>
</dbReference>
<dbReference type="WBParaSite" id="ES5_v2.g804.t1">
    <property type="protein sequence ID" value="ES5_v2.g804.t1"/>
    <property type="gene ID" value="ES5_v2.g804"/>
</dbReference>
<accession>A0AC34GTU3</accession>
<name>A0AC34GTU3_9BILA</name>
<proteinExistence type="predicted"/>
<evidence type="ECO:0000313" key="1">
    <source>
        <dbReference type="Proteomes" id="UP000887579"/>
    </source>
</evidence>
<sequence length="315" mass="35621">MPLAIDIAFKWGGKKPPEEEKKDPSTSESTRPSDSTKTDETTNSMSSDRQPESTQADSASSTAEKKKQQKNKETQKTVSTSEKQNSESDKNSKESTKSTETETLTTEDDEVSKKSEAKKKELNENAKLDSTINLVEKLLIQRRVIIFRHGERMDRVFPSWIRQSNSNGSFRPYNSNHPKILPKRRGGLSGYDGDPPITEIGKITAQLSAKSLKQSHQKISAIYSSPAFRCIETAQILAKESGNSDLKIKIEYGLFDCCNFYEMAPTFFTTTELLDAGFSVAKNYRSIISKETFYNNFGNETKHDFYRRSHDIIHK</sequence>
<reference evidence="2" key="1">
    <citation type="submission" date="2022-11" db="UniProtKB">
        <authorList>
            <consortium name="WormBaseParasite"/>
        </authorList>
    </citation>
    <scope>IDENTIFICATION</scope>
</reference>
<protein>
    <submittedName>
        <fullName evidence="2">Uncharacterized protein</fullName>
    </submittedName>
</protein>